<dbReference type="Gene3D" id="2.60.40.4070">
    <property type="match status" value="1"/>
</dbReference>
<feature type="domain" description="Sortilin N-terminal" evidence="3">
    <location>
        <begin position="292"/>
        <end position="422"/>
    </location>
</feature>
<keyword evidence="1" id="KW-0677">Repeat</keyword>
<comment type="caution">
    <text evidence="4">The sequence shown here is derived from an EMBL/GenBank/DDBJ whole genome shotgun (WGS) entry which is preliminary data.</text>
</comment>
<dbReference type="SUPFAM" id="SSF110296">
    <property type="entry name" value="Oligoxyloglucan reducing end-specific cellobiohydrolase"/>
    <property type="match status" value="3"/>
</dbReference>
<keyword evidence="2" id="KW-0175">Coiled coil</keyword>
<dbReference type="PANTHER" id="PTHR43739:SF5">
    <property type="entry name" value="EXO-ALPHA-SIALIDASE"/>
    <property type="match status" value="1"/>
</dbReference>
<evidence type="ECO:0000259" key="3">
    <source>
        <dbReference type="Pfam" id="PF15902"/>
    </source>
</evidence>
<dbReference type="PANTHER" id="PTHR43739">
    <property type="entry name" value="XYLOGLUCANASE (EUROFUNG)"/>
    <property type="match status" value="1"/>
</dbReference>
<proteinExistence type="predicted"/>
<dbReference type="Proteomes" id="UP000248584">
    <property type="component" value="Unassembled WGS sequence"/>
</dbReference>
<name>A0ABX5Q0S3_9FLAO</name>
<dbReference type="Gene3D" id="2.130.10.10">
    <property type="entry name" value="YVTN repeat-like/Quinoprotein amine dehydrogenase"/>
    <property type="match status" value="5"/>
</dbReference>
<dbReference type="InterPro" id="IPR015943">
    <property type="entry name" value="WD40/YVTN_repeat-like_dom_sf"/>
</dbReference>
<protein>
    <submittedName>
        <fullName evidence="4">Photosystem II stability/assembly factor-like uncharacterized protein</fullName>
    </submittedName>
</protein>
<organism evidence="4 5">
    <name type="scientific">Nonlabens dokdonensis</name>
    <dbReference type="NCBI Taxonomy" id="328515"/>
    <lineage>
        <taxon>Bacteria</taxon>
        <taxon>Pseudomonadati</taxon>
        <taxon>Bacteroidota</taxon>
        <taxon>Flavobacteriia</taxon>
        <taxon>Flavobacteriales</taxon>
        <taxon>Flavobacteriaceae</taxon>
        <taxon>Nonlabens</taxon>
    </lineage>
</organism>
<feature type="coiled-coil region" evidence="2">
    <location>
        <begin position="1027"/>
        <end position="1054"/>
    </location>
</feature>
<dbReference type="InterPro" id="IPR031778">
    <property type="entry name" value="Sortilin_N"/>
</dbReference>
<gene>
    <name evidence="4" type="ORF">LX97_00466</name>
</gene>
<evidence type="ECO:0000256" key="2">
    <source>
        <dbReference type="SAM" id="Coils"/>
    </source>
</evidence>
<dbReference type="EMBL" id="QKZR01000001">
    <property type="protein sequence ID" value="PZX43466.1"/>
    <property type="molecule type" value="Genomic_DNA"/>
</dbReference>
<evidence type="ECO:0000256" key="1">
    <source>
        <dbReference type="ARBA" id="ARBA00022737"/>
    </source>
</evidence>
<accession>A0ABX5Q0S3</accession>
<dbReference type="CDD" id="cd15482">
    <property type="entry name" value="Sialidase_non-viral"/>
    <property type="match status" value="2"/>
</dbReference>
<evidence type="ECO:0000313" key="4">
    <source>
        <dbReference type="EMBL" id="PZX43466.1"/>
    </source>
</evidence>
<sequence length="1056" mass="117716">MTNYLTMNKLYYLLIVFAVLAFAKAESQQLPEPPEEQKFYESQEFRLLGPFRGGRSAAVTGVPGKPNLFYFGSTGGGVWKTLDGGRTWSNISDGYFGGSIGAVSVAPSDHNVIYVGGGEKTLRGNVSSGYGIWKTENAGKSWTQAGLPKSRHVPRIAIDPNDHNIVYAAVLGDIYKPTTDRGVYKSTDGGKTWTKKLYSNDLAGAVDLIIDPSNPRNLYATTWRVQRTPYSLSSGGDGSAIWKSTDYGETWKEISTNEGFAKGTLGIMGITVSPLSSDRLYAIVENKDQGGVYRSDDAGLTWKKTNDSRSLRQRAWYYTRIYADTEDIDKLYVVNVSYHKSTDGGRTFSSARAPHGDHHDLWIAPEDPNRMIMGDDGGAQVTYDGGETWSTYHNQPTAQYYRVTTDDSFPYRIYVAQQDNGTIRIPHRTTGRSITENDWEGTAGGESAHIAVDPKDNDIVYGGSYGGYLTRYNHKTKSQRAINVWPDNPMGHGAEGMKYRFQWNFPILFSKHEPNKLYAFSNNVHLTTNEGQSWETISPDLTRNDPTKLVSSGGPITQDNTSVEYYCTIFAAAESPLKAGELWVGSDDGLVHLSKDGGKNWSNITPKGLPEWAQINSIEPSRYDAATCYLAATRYKLGDFAPYLYKTTDYGKSWKKITDGIPAEHFSRVIREDGQVQGMLYAGTETGLYISTNDGKTWKSFQMNLPIVPITDLAVKDNNLVIATQGRSLWIHDDLGLVRDAFSSSLESTSSRVEKRKQNNNQLFKPKTAYRMGGSGRAGSLIAGANHPSGVQVHYYLPQVTKKDSVSLSFYDSKNQLIKTYSTYDKKNKLKAKKGANLFNWDTQYDGAERLPGMILWWANLSGSKATPGNYKVELTVNGETQSQSITIIPAPNAEASVADMQAQFDFVKEVNATVDKAHKSIKNIRAFNKKLSAFESLYGDREEEGIKDMIKMSKEMKEKFSEVEKALYQTKNRSGQDPLNFPIRLTNKLAHLNSLAQIGDFAPTQQSIQVKNELTAEIEKQLAIFNQVLDSDIKKFNEQFNKLQLEYLVIEKEED</sequence>
<evidence type="ECO:0000313" key="5">
    <source>
        <dbReference type="Proteomes" id="UP000248584"/>
    </source>
</evidence>
<dbReference type="InterPro" id="IPR052025">
    <property type="entry name" value="Xyloglucanase_GH74"/>
</dbReference>
<keyword evidence="5" id="KW-1185">Reference proteome</keyword>
<reference evidence="4 5" key="1">
    <citation type="submission" date="2018-06" db="EMBL/GenBank/DDBJ databases">
        <title>Genomic Encyclopedia of Archaeal and Bacterial Type Strains, Phase II (KMG-II): from individual species to whole genera.</title>
        <authorList>
            <person name="Goeker M."/>
        </authorList>
    </citation>
    <scope>NUCLEOTIDE SEQUENCE [LARGE SCALE GENOMIC DNA]</scope>
    <source>
        <strain evidence="4 5">DSM 17205</strain>
    </source>
</reference>
<dbReference type="Pfam" id="PF15902">
    <property type="entry name" value="Sortilin-Vps10"/>
    <property type="match status" value="1"/>
</dbReference>